<evidence type="ECO:0000256" key="3">
    <source>
        <dbReference type="ARBA" id="ARBA00004155"/>
    </source>
</evidence>
<dbReference type="STRING" id="70667.A0A183TDK7"/>
<dbReference type="PANTHER" id="PTHR21014:SF6">
    <property type="entry name" value="PHOSPHATIDYLINOSITOL-4,5-BISPHOSPHATE 4-PHOSPHATASE"/>
    <property type="match status" value="1"/>
</dbReference>
<evidence type="ECO:0000256" key="11">
    <source>
        <dbReference type="RuleBase" id="RU365008"/>
    </source>
</evidence>
<dbReference type="OrthoDB" id="9939933at2759"/>
<keyword evidence="6 11" id="KW-0967">Endosome</keyword>
<reference evidence="14" key="1">
    <citation type="submission" date="2016-06" db="UniProtKB">
        <authorList>
            <consortium name="WormBaseParasite"/>
        </authorList>
    </citation>
    <scope>IDENTIFICATION</scope>
</reference>
<name>A0A183TDK7_SCHSO</name>
<keyword evidence="7 11" id="KW-0378">Hydrolase</keyword>
<dbReference type="InterPro" id="IPR019178">
    <property type="entry name" value="PtdIns-P2-Ptase"/>
</dbReference>
<keyword evidence="8" id="KW-1133">Transmembrane helix</keyword>
<dbReference type="GO" id="GO:0046856">
    <property type="term" value="P:phosphatidylinositol dephosphorylation"/>
    <property type="evidence" value="ECO:0007669"/>
    <property type="project" value="InterPro"/>
</dbReference>
<dbReference type="PANTHER" id="PTHR21014">
    <property type="entry name" value="PHOSPHATIDYLINOSITOL-4,5-BISPHOSPHATE 4-PHOSPHATASE"/>
    <property type="match status" value="1"/>
</dbReference>
<keyword evidence="10 11" id="KW-0458">Lysosome</keyword>
<dbReference type="Pfam" id="PF09788">
    <property type="entry name" value="Tmemb_55A"/>
    <property type="match status" value="1"/>
</dbReference>
<comment type="subcellular location">
    <subcellularLocation>
        <location evidence="2 11">Late endosome membrane</location>
        <topology evidence="2 11">Multi-pass membrane protein</topology>
    </subcellularLocation>
    <subcellularLocation>
        <location evidence="3 11">Lysosome membrane</location>
        <topology evidence="3 11">Multi-pass membrane protein</topology>
    </subcellularLocation>
</comment>
<evidence type="ECO:0000313" key="12">
    <source>
        <dbReference type="EMBL" id="VDM00941.1"/>
    </source>
</evidence>
<organism evidence="14">
    <name type="scientific">Schistocephalus solidus</name>
    <name type="common">Tapeworm</name>
    <dbReference type="NCBI Taxonomy" id="70667"/>
    <lineage>
        <taxon>Eukaryota</taxon>
        <taxon>Metazoa</taxon>
        <taxon>Spiralia</taxon>
        <taxon>Lophotrochozoa</taxon>
        <taxon>Platyhelminthes</taxon>
        <taxon>Cestoda</taxon>
        <taxon>Eucestoda</taxon>
        <taxon>Diphyllobothriidea</taxon>
        <taxon>Diphyllobothriidae</taxon>
        <taxon>Schistocephalus</taxon>
    </lineage>
</organism>
<evidence type="ECO:0000256" key="7">
    <source>
        <dbReference type="ARBA" id="ARBA00022801"/>
    </source>
</evidence>
<keyword evidence="13" id="KW-1185">Reference proteome</keyword>
<evidence type="ECO:0000256" key="1">
    <source>
        <dbReference type="ARBA" id="ARBA00001261"/>
    </source>
</evidence>
<dbReference type="Proteomes" id="UP000275846">
    <property type="component" value="Unassembled WGS sequence"/>
</dbReference>
<evidence type="ECO:0000256" key="5">
    <source>
        <dbReference type="ARBA" id="ARBA00022692"/>
    </source>
</evidence>
<evidence type="ECO:0000256" key="4">
    <source>
        <dbReference type="ARBA" id="ARBA00012936"/>
    </source>
</evidence>
<protein>
    <recommendedName>
        <fullName evidence="4 11">Phosphatidylinositol-4,5-bisphosphate 4-phosphatase</fullName>
        <ecNumber evidence="4 11">3.1.3.78</ecNumber>
    </recommendedName>
</protein>
<dbReference type="GO" id="GO:0030670">
    <property type="term" value="C:phagocytic vesicle membrane"/>
    <property type="evidence" value="ECO:0007669"/>
    <property type="project" value="TreeGrafter"/>
</dbReference>
<keyword evidence="9" id="KW-0472">Membrane</keyword>
<gene>
    <name evidence="12" type="ORF">SSLN_LOCUS14555</name>
</gene>
<dbReference type="WBParaSite" id="SSLN_0001510801-mRNA-1">
    <property type="protein sequence ID" value="SSLN_0001510801-mRNA-1"/>
    <property type="gene ID" value="SSLN_0001510801"/>
</dbReference>
<dbReference type="GO" id="GO:0005765">
    <property type="term" value="C:lysosomal membrane"/>
    <property type="evidence" value="ECO:0007669"/>
    <property type="project" value="UniProtKB-SubCell"/>
</dbReference>
<dbReference type="EMBL" id="UYSU01039088">
    <property type="protein sequence ID" value="VDM00941.1"/>
    <property type="molecule type" value="Genomic_DNA"/>
</dbReference>
<dbReference type="EC" id="3.1.3.78" evidence="4 11"/>
<evidence type="ECO:0000256" key="6">
    <source>
        <dbReference type="ARBA" id="ARBA00022753"/>
    </source>
</evidence>
<evidence type="ECO:0000256" key="8">
    <source>
        <dbReference type="ARBA" id="ARBA00022989"/>
    </source>
</evidence>
<keyword evidence="5" id="KW-0812">Transmembrane</keyword>
<evidence type="ECO:0000256" key="2">
    <source>
        <dbReference type="ARBA" id="ARBA00004107"/>
    </source>
</evidence>
<dbReference type="GO" id="GO:0005886">
    <property type="term" value="C:plasma membrane"/>
    <property type="evidence" value="ECO:0007669"/>
    <property type="project" value="TreeGrafter"/>
</dbReference>
<dbReference type="AlphaFoldDB" id="A0A183TDK7"/>
<sequence>MDEEAPLVQNEHGLGLSYNYLVYRPVVEHAESRGSGFEATVNCQVCNAVVPLGNKEKQLVVKCPVCNEATPIKGPPPGKQYVRCPCNCLLICKASTTRVGCPRPQCQRVITLPGLFTIKYNIRLIFYNCICSCLCARDNFVRMNSVILSSFCDIAVTAISYEVFIYSVLQKKIKNSFVSRENVHVMKFSCHTLIPKTRGPS</sequence>
<comment type="catalytic activity">
    <reaction evidence="1 11">
        <text>a 1,2-diacyl-sn-glycero-3-phospho-(1D-myo-inositol-4,5-bisphosphate) + H2O = a 1,2-diacyl-sn-glycero-3-phospho-(1D-myo-inositol-5-phosphate) + phosphate</text>
        <dbReference type="Rhea" id="RHEA:25674"/>
        <dbReference type="ChEBI" id="CHEBI:15377"/>
        <dbReference type="ChEBI" id="CHEBI:43474"/>
        <dbReference type="ChEBI" id="CHEBI:57795"/>
        <dbReference type="ChEBI" id="CHEBI:58456"/>
        <dbReference type="EC" id="3.1.3.78"/>
    </reaction>
</comment>
<accession>A0A183TDK7</accession>
<evidence type="ECO:0000313" key="14">
    <source>
        <dbReference type="WBParaSite" id="SSLN_0001510801-mRNA-1"/>
    </source>
</evidence>
<evidence type="ECO:0000256" key="9">
    <source>
        <dbReference type="ARBA" id="ARBA00023136"/>
    </source>
</evidence>
<dbReference type="GO" id="GO:0034597">
    <property type="term" value="F:phosphatidylinositol-4,5-bisphosphate 4-phosphatase activity"/>
    <property type="evidence" value="ECO:0007669"/>
    <property type="project" value="UniProtKB-EC"/>
</dbReference>
<proteinExistence type="predicted"/>
<reference evidence="12 13" key="2">
    <citation type="submission" date="2018-11" db="EMBL/GenBank/DDBJ databases">
        <authorList>
            <consortium name="Pathogen Informatics"/>
        </authorList>
    </citation>
    <scope>NUCLEOTIDE SEQUENCE [LARGE SCALE GENOMIC DNA]</scope>
    <source>
        <strain evidence="12 13">NST_G2</strain>
    </source>
</reference>
<evidence type="ECO:0000313" key="13">
    <source>
        <dbReference type="Proteomes" id="UP000275846"/>
    </source>
</evidence>
<dbReference type="GO" id="GO:0031902">
    <property type="term" value="C:late endosome membrane"/>
    <property type="evidence" value="ECO:0007669"/>
    <property type="project" value="UniProtKB-SubCell"/>
</dbReference>
<evidence type="ECO:0000256" key="10">
    <source>
        <dbReference type="ARBA" id="ARBA00023228"/>
    </source>
</evidence>
<comment type="function">
    <text evidence="11">Catalyzes the hydrolysis of phosphatidylinositol-4,5-bisphosphate (PtdIns-4,5-P2) to phosphatidylinositol-4-phosphate (PtdIns-4-P).</text>
</comment>